<sequence length="225" mass="24967">MPVEEEEPVEPYFEPYAEPSGEGLIIEDDYFAAMLSPEGTVEIAGRIFHIDLANNIISYIPSTQAASYDQFVVAPPTVESSIHYFNLNEDVFGLLEAGDQGSSFGADFRGTTRIGSGIGCGESADRDKDDDHQNYAKDRRLHCKIVYQPLGIYHSMVAKASHQKKTWYGAWLGSPTTIYILPNTGAYWQPMCETYIESDLNSYNNINAPYFGNETGDHNTGTLIP</sequence>
<name>A0A7W9T3H5_9BACT</name>
<gene>
    <name evidence="1" type="ORF">HNQ93_003000</name>
</gene>
<comment type="caution">
    <text evidence="1">The sequence shown here is derived from an EMBL/GenBank/DDBJ whole genome shotgun (WGS) entry which is preliminary data.</text>
</comment>
<dbReference type="RefSeq" id="WP_183405180.1">
    <property type="nucleotide sequence ID" value="NZ_JACHGG010000004.1"/>
</dbReference>
<reference evidence="1 2" key="1">
    <citation type="submission" date="2020-08" db="EMBL/GenBank/DDBJ databases">
        <title>Genomic Encyclopedia of Type Strains, Phase IV (KMG-IV): sequencing the most valuable type-strain genomes for metagenomic binning, comparative biology and taxonomic classification.</title>
        <authorList>
            <person name="Goeker M."/>
        </authorList>
    </citation>
    <scope>NUCLEOTIDE SEQUENCE [LARGE SCALE GENOMIC DNA]</scope>
    <source>
        <strain evidence="1 2">DSM 26718</strain>
    </source>
</reference>
<dbReference type="EMBL" id="JACHGG010000004">
    <property type="protein sequence ID" value="MBB6060134.1"/>
    <property type="molecule type" value="Genomic_DNA"/>
</dbReference>
<organism evidence="1 2">
    <name type="scientific">Hymenobacter luteus</name>
    <dbReference type="NCBI Taxonomy" id="1411122"/>
    <lineage>
        <taxon>Bacteria</taxon>
        <taxon>Pseudomonadati</taxon>
        <taxon>Bacteroidota</taxon>
        <taxon>Cytophagia</taxon>
        <taxon>Cytophagales</taxon>
        <taxon>Hymenobacteraceae</taxon>
        <taxon>Hymenobacter</taxon>
    </lineage>
</organism>
<evidence type="ECO:0000313" key="1">
    <source>
        <dbReference type="EMBL" id="MBB6060134.1"/>
    </source>
</evidence>
<dbReference type="Proteomes" id="UP000532746">
    <property type="component" value="Unassembled WGS sequence"/>
</dbReference>
<protein>
    <submittedName>
        <fullName evidence="1">Uncharacterized protein</fullName>
    </submittedName>
</protein>
<evidence type="ECO:0000313" key="2">
    <source>
        <dbReference type="Proteomes" id="UP000532746"/>
    </source>
</evidence>
<proteinExistence type="predicted"/>
<dbReference type="AlphaFoldDB" id="A0A7W9T3H5"/>
<accession>A0A7W9T3H5</accession>
<keyword evidence="2" id="KW-1185">Reference proteome</keyword>